<dbReference type="GO" id="GO:0016491">
    <property type="term" value="F:oxidoreductase activity"/>
    <property type="evidence" value="ECO:0007669"/>
    <property type="project" value="UniProtKB-KW"/>
</dbReference>
<dbReference type="SUPFAM" id="SSF51197">
    <property type="entry name" value="Clavaminate synthase-like"/>
    <property type="match status" value="1"/>
</dbReference>
<dbReference type="AlphaFoldDB" id="A0AAD7XKJ9"/>
<protein>
    <recommendedName>
        <fullName evidence="3">TauD/TfdA-like domain-containing protein</fullName>
    </recommendedName>
</protein>
<feature type="domain" description="TauD/TfdA-like" evidence="3">
    <location>
        <begin position="34"/>
        <end position="280"/>
    </location>
</feature>
<sequence length="306" mass="34080">MLLLSWLWIQVVVGGECGGKGPWSFDVNVDPSGVHEALRRDGAAILRVVEEPEEVSDWQELAATLPQRVFGDGLVSKPMVAGVHLEQRALESRLSNNFTYVQASLLPHTDGFIYGDHQPDYVVLLVESQSEEGGESFVVDGEKVLSRLAKADKLWRTDFDLTEHSPPGVVEGRRAVGPLVRRAGERLWWRRQVSVRAGEESSKDPRVGARPHAYQSLWTPLVPEDQALLDEVDAAIQDESREVPRFKVPAGRALLLDNYRLLHAREAYGGPTERRVWRVWIWTTQSLGIPDGVPQVASTTEAGNLL</sequence>
<dbReference type="GO" id="GO:0017000">
    <property type="term" value="P:antibiotic biosynthetic process"/>
    <property type="evidence" value="ECO:0007669"/>
    <property type="project" value="UniProtKB-KW"/>
</dbReference>
<reference evidence="4" key="1">
    <citation type="submission" date="2023-01" db="EMBL/GenBank/DDBJ databases">
        <title>Metagenome sequencing of chrysophaentin producing Chrysophaeum taylorii.</title>
        <authorList>
            <person name="Davison J."/>
            <person name="Bewley C."/>
        </authorList>
    </citation>
    <scope>NUCLEOTIDE SEQUENCE</scope>
    <source>
        <strain evidence="4">NIES-1699</strain>
    </source>
</reference>
<organism evidence="4 5">
    <name type="scientific">Chrysophaeum taylorii</name>
    <dbReference type="NCBI Taxonomy" id="2483200"/>
    <lineage>
        <taxon>Eukaryota</taxon>
        <taxon>Sar</taxon>
        <taxon>Stramenopiles</taxon>
        <taxon>Ochrophyta</taxon>
        <taxon>Pelagophyceae</taxon>
        <taxon>Pelagomonadales</taxon>
        <taxon>Pelagomonadaceae</taxon>
        <taxon>Chrysophaeum</taxon>
    </lineage>
</organism>
<name>A0AAD7XKJ9_9STRA</name>
<comment type="caution">
    <text evidence="4">The sequence shown here is derived from an EMBL/GenBank/DDBJ whole genome shotgun (WGS) entry which is preliminary data.</text>
</comment>
<gene>
    <name evidence="4" type="ORF">CTAYLR_001583</name>
</gene>
<keyword evidence="2" id="KW-0045">Antibiotic biosynthesis</keyword>
<keyword evidence="5" id="KW-1185">Reference proteome</keyword>
<dbReference type="PANTHER" id="PTHR10696:SF56">
    <property type="entry name" value="TAUD_TFDA-LIKE DOMAIN-CONTAINING PROTEIN"/>
    <property type="match status" value="1"/>
</dbReference>
<dbReference type="Gene3D" id="3.60.130.10">
    <property type="entry name" value="Clavaminate synthase-like"/>
    <property type="match status" value="1"/>
</dbReference>
<dbReference type="InterPro" id="IPR042098">
    <property type="entry name" value="TauD-like_sf"/>
</dbReference>
<dbReference type="Pfam" id="PF02668">
    <property type="entry name" value="TauD"/>
    <property type="match status" value="1"/>
</dbReference>
<evidence type="ECO:0000313" key="4">
    <source>
        <dbReference type="EMBL" id="KAJ8602971.1"/>
    </source>
</evidence>
<evidence type="ECO:0000256" key="2">
    <source>
        <dbReference type="ARBA" id="ARBA00023194"/>
    </source>
</evidence>
<dbReference type="InterPro" id="IPR050411">
    <property type="entry name" value="AlphaKG_dependent_hydroxylases"/>
</dbReference>
<dbReference type="PANTHER" id="PTHR10696">
    <property type="entry name" value="GAMMA-BUTYROBETAINE HYDROXYLASE-RELATED"/>
    <property type="match status" value="1"/>
</dbReference>
<evidence type="ECO:0000313" key="5">
    <source>
        <dbReference type="Proteomes" id="UP001230188"/>
    </source>
</evidence>
<dbReference type="EMBL" id="JAQMWT010000362">
    <property type="protein sequence ID" value="KAJ8602971.1"/>
    <property type="molecule type" value="Genomic_DNA"/>
</dbReference>
<dbReference type="Proteomes" id="UP001230188">
    <property type="component" value="Unassembled WGS sequence"/>
</dbReference>
<accession>A0AAD7XKJ9</accession>
<evidence type="ECO:0000256" key="1">
    <source>
        <dbReference type="ARBA" id="ARBA00023002"/>
    </source>
</evidence>
<proteinExistence type="predicted"/>
<evidence type="ECO:0000259" key="3">
    <source>
        <dbReference type="Pfam" id="PF02668"/>
    </source>
</evidence>
<keyword evidence="1" id="KW-0560">Oxidoreductase</keyword>
<dbReference type="InterPro" id="IPR003819">
    <property type="entry name" value="TauD/TfdA-like"/>
</dbReference>